<keyword evidence="4" id="KW-1185">Reference proteome</keyword>
<sequence length="244" mass="29066">MISKISLLHAIAIPFLRTFTLVLFLSSLPVCAQTVNEFNSWWYYTGTYKILPRINVQTMYSWNRNDFVRNWQQSKLKIGADYEFNRHWKIAAGYEWIILYPYGEFPISKKRTEHRIYEELKHDFVLGKFKLSTSVRAEHRFLNTDVTHRIRLQTGVKFPVWKQQNQSLIGLSFYEQMILNTDKQLVNQYLAQNRLYGGADIFLDKSLTLGLGYLNHRIYLTKNRIENNHTLIISLYHYLDLTKK</sequence>
<evidence type="ECO:0000313" key="4">
    <source>
        <dbReference type="Proteomes" id="UP000295709"/>
    </source>
</evidence>
<dbReference type="InterPro" id="IPR019619">
    <property type="entry name" value="DUF2490"/>
</dbReference>
<dbReference type="Pfam" id="PF10677">
    <property type="entry name" value="DUF2490"/>
    <property type="match status" value="1"/>
</dbReference>
<dbReference type="AlphaFoldDB" id="A0A3N0VYM6"/>
<protein>
    <submittedName>
        <fullName evidence="1">DUF2490 domain-containing protein</fullName>
    </submittedName>
    <submittedName>
        <fullName evidence="2">Uncharacterized protein DUF2490</fullName>
    </submittedName>
</protein>
<organism evidence="1 3">
    <name type="scientific">Chryseobacterium daecheongense</name>
    <dbReference type="NCBI Taxonomy" id="192389"/>
    <lineage>
        <taxon>Bacteria</taxon>
        <taxon>Pseudomonadati</taxon>
        <taxon>Bacteroidota</taxon>
        <taxon>Flavobacteriia</taxon>
        <taxon>Flavobacteriales</taxon>
        <taxon>Weeksellaceae</taxon>
        <taxon>Chryseobacterium group</taxon>
        <taxon>Chryseobacterium</taxon>
    </lineage>
</organism>
<name>A0A3N0VYM6_9FLAO</name>
<dbReference type="RefSeq" id="WP_123263101.1">
    <property type="nucleotide sequence ID" value="NZ_RJTX01000002.1"/>
</dbReference>
<proteinExistence type="predicted"/>
<evidence type="ECO:0000313" key="2">
    <source>
        <dbReference type="EMBL" id="TDX92921.1"/>
    </source>
</evidence>
<dbReference type="EMBL" id="SOQW01000002">
    <property type="protein sequence ID" value="TDX92921.1"/>
    <property type="molecule type" value="Genomic_DNA"/>
</dbReference>
<reference evidence="2 4" key="2">
    <citation type="submission" date="2019-03" db="EMBL/GenBank/DDBJ databases">
        <title>Genomic Encyclopedia of Archaeal and Bacterial Type Strains, Phase II (KMG-II): from individual species to whole genera.</title>
        <authorList>
            <person name="Goeker M."/>
        </authorList>
    </citation>
    <scope>NUCLEOTIDE SEQUENCE [LARGE SCALE GENOMIC DNA]</scope>
    <source>
        <strain evidence="2 4">DSM 15235</strain>
    </source>
</reference>
<evidence type="ECO:0000313" key="3">
    <source>
        <dbReference type="Proteomes" id="UP000269375"/>
    </source>
</evidence>
<dbReference type="Proteomes" id="UP000295709">
    <property type="component" value="Unassembled WGS sequence"/>
</dbReference>
<comment type="caution">
    <text evidence="1">The sequence shown here is derived from an EMBL/GenBank/DDBJ whole genome shotgun (WGS) entry which is preliminary data.</text>
</comment>
<dbReference type="Proteomes" id="UP000269375">
    <property type="component" value="Unassembled WGS sequence"/>
</dbReference>
<dbReference type="EMBL" id="RJTX01000002">
    <property type="protein sequence ID" value="ROH97902.1"/>
    <property type="molecule type" value="Genomic_DNA"/>
</dbReference>
<evidence type="ECO:0000313" key="1">
    <source>
        <dbReference type="EMBL" id="ROH97902.1"/>
    </source>
</evidence>
<accession>A0A3N0VYM6</accession>
<reference evidence="1 3" key="1">
    <citation type="submission" date="2018-11" db="EMBL/GenBank/DDBJ databases">
        <title>Proposal to divide the Flavobacteriaceae and reorganize its genera based on Amino Acid Identity values calculated from whole genome sequences.</title>
        <authorList>
            <person name="Nicholson A.C."/>
            <person name="Gulvik C.A."/>
            <person name="Whitney A.M."/>
            <person name="Humrighouse B.W."/>
            <person name="Bell M."/>
            <person name="Holmes B."/>
            <person name="Steigerwalt A."/>
            <person name="Villarma A."/>
            <person name="Sheth M."/>
            <person name="Batra D."/>
            <person name="Pryor J."/>
            <person name="Bernardet J.-F."/>
            <person name="Hugo C."/>
            <person name="Kampfer P."/>
            <person name="Newman J."/>
            <person name="Mcquiston J.R."/>
        </authorList>
    </citation>
    <scope>NUCLEOTIDE SEQUENCE [LARGE SCALE GENOMIC DNA]</scope>
    <source>
        <strain evidence="1 3">DSM 15235</strain>
    </source>
</reference>
<gene>
    <name evidence="2" type="ORF">BCF50_1864</name>
    <name evidence="1" type="ORF">EGI05_11150</name>
</gene>
<dbReference type="OrthoDB" id="1118734at2"/>